<evidence type="ECO:0000313" key="3">
    <source>
        <dbReference type="Proteomes" id="UP000246991"/>
    </source>
</evidence>
<evidence type="ECO:0000256" key="1">
    <source>
        <dbReference type="SAM" id="MobiDB-lite"/>
    </source>
</evidence>
<keyword evidence="3" id="KW-1185">Reference proteome</keyword>
<dbReference type="Proteomes" id="UP000246991">
    <property type="component" value="Unassembled WGS sequence"/>
</dbReference>
<dbReference type="OrthoDB" id="5428866at2759"/>
<dbReference type="AlphaFoldDB" id="A0A317SR37"/>
<protein>
    <submittedName>
        <fullName evidence="2">Uncharacterized protein</fullName>
    </submittedName>
</protein>
<feature type="compositionally biased region" description="Basic and acidic residues" evidence="1">
    <location>
        <begin position="83"/>
        <end position="102"/>
    </location>
</feature>
<sequence length="102" mass="10905">MGNLCSYCQSIRKIEIEIGELRNDVARLARDREPTGVAVEGGRTVAGGGAGGGMRSQAAVATTRGSRAAGHRGGLRGPWNSKAVEELEAKRRREKSARRDRS</sequence>
<gene>
    <name evidence="2" type="ORF">C7212DRAFT_321153</name>
</gene>
<name>A0A317SR37_9PEZI</name>
<dbReference type="EMBL" id="PYWC01000039">
    <property type="protein sequence ID" value="PWW76027.1"/>
    <property type="molecule type" value="Genomic_DNA"/>
</dbReference>
<comment type="caution">
    <text evidence="2">The sequence shown here is derived from an EMBL/GenBank/DDBJ whole genome shotgun (WGS) entry which is preliminary data.</text>
</comment>
<accession>A0A317SR37</accession>
<organism evidence="2 3">
    <name type="scientific">Tuber magnatum</name>
    <name type="common">white Piedmont truffle</name>
    <dbReference type="NCBI Taxonomy" id="42249"/>
    <lineage>
        <taxon>Eukaryota</taxon>
        <taxon>Fungi</taxon>
        <taxon>Dikarya</taxon>
        <taxon>Ascomycota</taxon>
        <taxon>Pezizomycotina</taxon>
        <taxon>Pezizomycetes</taxon>
        <taxon>Pezizales</taxon>
        <taxon>Tuberaceae</taxon>
        <taxon>Tuber</taxon>
    </lineage>
</organism>
<evidence type="ECO:0000313" key="2">
    <source>
        <dbReference type="EMBL" id="PWW76027.1"/>
    </source>
</evidence>
<feature type="region of interest" description="Disordered" evidence="1">
    <location>
        <begin position="65"/>
        <end position="102"/>
    </location>
</feature>
<reference evidence="2 3" key="1">
    <citation type="submission" date="2018-03" db="EMBL/GenBank/DDBJ databases">
        <title>Genomes of Pezizomycetes fungi and the evolution of truffles.</title>
        <authorList>
            <person name="Murat C."/>
            <person name="Payen T."/>
            <person name="Noel B."/>
            <person name="Kuo A."/>
            <person name="Martin F.M."/>
        </authorList>
    </citation>
    <scope>NUCLEOTIDE SEQUENCE [LARGE SCALE GENOMIC DNA]</scope>
    <source>
        <strain evidence="2">091103-1</strain>
    </source>
</reference>
<proteinExistence type="predicted"/>